<evidence type="ECO:0000313" key="3">
    <source>
        <dbReference type="Proteomes" id="UP000237061"/>
    </source>
</evidence>
<dbReference type="EMBL" id="PPXC01000009">
    <property type="protein sequence ID" value="POH73002.1"/>
    <property type="molecule type" value="Genomic_DNA"/>
</dbReference>
<name>A0A2S3ZVL9_ARTGL</name>
<keyword evidence="3" id="KW-1185">Reference proteome</keyword>
<keyword evidence="2" id="KW-0378">Hydrolase</keyword>
<sequence length="317" mass="33943">MEVGAGDAASLDAVAGEAAAGALRHGDVSGQPVSFGCADGRVLHGHEFVVPSGVGQRGTVVIGSATGVLANYYHRYAAFLAAHGFAAVTFDYRGIGQSRGGSLRGQNQRWFEWGSADIDAVLAWALERSQGLPVNFVGHSFGGVGVGLAASASKLSRILTVGGQHAYWRDFSFRYKIDHAVRCLVTVPLVAVVGYFPAKRLGVMEDLPRGVALDWARSHKDFIAAAPAGSERDALRANQLAVTAPILAVAPHDDHYATMAAMERAVAYTPNSAARIIHLRPEDYGESAMGHFALFHSRYRHTFWEQSLGWLRDGSWA</sequence>
<dbReference type="GO" id="GO:0016787">
    <property type="term" value="F:hydrolase activity"/>
    <property type="evidence" value="ECO:0007669"/>
    <property type="project" value="UniProtKB-KW"/>
</dbReference>
<dbReference type="InterPro" id="IPR029058">
    <property type="entry name" value="AB_hydrolase_fold"/>
</dbReference>
<organism evidence="2 3">
    <name type="scientific">Arthrobacter glacialis</name>
    <dbReference type="NCBI Taxonomy" id="1664"/>
    <lineage>
        <taxon>Bacteria</taxon>
        <taxon>Bacillati</taxon>
        <taxon>Actinomycetota</taxon>
        <taxon>Actinomycetes</taxon>
        <taxon>Micrococcales</taxon>
        <taxon>Micrococcaceae</taxon>
        <taxon>Arthrobacter</taxon>
    </lineage>
</organism>
<dbReference type="InterPro" id="IPR022742">
    <property type="entry name" value="Hydrolase_4"/>
</dbReference>
<dbReference type="AlphaFoldDB" id="A0A2S3ZVL9"/>
<dbReference type="Gene3D" id="3.40.50.1820">
    <property type="entry name" value="alpha/beta hydrolase"/>
    <property type="match status" value="1"/>
</dbReference>
<dbReference type="Proteomes" id="UP000237061">
    <property type="component" value="Unassembled WGS sequence"/>
</dbReference>
<dbReference type="Pfam" id="PF12146">
    <property type="entry name" value="Hydrolase_4"/>
    <property type="match status" value="1"/>
</dbReference>
<dbReference type="SUPFAM" id="SSF53474">
    <property type="entry name" value="alpha/beta-Hydrolases"/>
    <property type="match status" value="1"/>
</dbReference>
<comment type="caution">
    <text evidence="2">The sequence shown here is derived from an EMBL/GenBank/DDBJ whole genome shotgun (WGS) entry which is preliminary data.</text>
</comment>
<evidence type="ECO:0000313" key="2">
    <source>
        <dbReference type="EMBL" id="POH73002.1"/>
    </source>
</evidence>
<proteinExistence type="predicted"/>
<dbReference type="RefSeq" id="WP_103466095.1">
    <property type="nucleotide sequence ID" value="NZ_PPXB01000003.1"/>
</dbReference>
<evidence type="ECO:0000259" key="1">
    <source>
        <dbReference type="Pfam" id="PF12146"/>
    </source>
</evidence>
<feature type="domain" description="Serine aminopeptidase S33" evidence="1">
    <location>
        <begin position="57"/>
        <end position="149"/>
    </location>
</feature>
<reference evidence="2 3" key="1">
    <citation type="submission" date="2018-01" db="EMBL/GenBank/DDBJ databases">
        <title>Arthrobacter sp. nov., from glaciers in China.</title>
        <authorList>
            <person name="Liu Q."/>
            <person name="Xin Y.-H."/>
        </authorList>
    </citation>
    <scope>NUCLEOTIDE SEQUENCE [LARGE SCALE GENOMIC DNA]</scope>
    <source>
        <strain evidence="2 3">HLT2-12-2</strain>
    </source>
</reference>
<gene>
    <name evidence="2" type="ORF">CVS27_12610</name>
</gene>
<protein>
    <submittedName>
        <fullName evidence="2">Alpha/beta hydrolase</fullName>
    </submittedName>
</protein>
<dbReference type="PIRSF" id="PIRSF037442">
    <property type="entry name" value="UCP037442_abhydr"/>
    <property type="match status" value="1"/>
</dbReference>
<accession>A0A2S3ZVL9</accession>
<dbReference type="OrthoDB" id="4536625at2"/>
<dbReference type="InterPro" id="IPR017208">
    <property type="entry name" value="UCP037442_abhydr"/>
</dbReference>